<protein>
    <submittedName>
        <fullName evidence="3">Helix-turn-helix transcriptional regulator</fullName>
    </submittedName>
</protein>
<gene>
    <name evidence="3" type="ORF">ABOZ73_08030</name>
</gene>
<dbReference type="GO" id="GO:0003677">
    <property type="term" value="F:DNA binding"/>
    <property type="evidence" value="ECO:0007669"/>
    <property type="project" value="UniProtKB-KW"/>
</dbReference>
<organism evidence="3">
    <name type="scientific">Caulobacter sp. 73W</name>
    <dbReference type="NCBI Taxonomy" id="3161137"/>
    <lineage>
        <taxon>Bacteria</taxon>
        <taxon>Pseudomonadati</taxon>
        <taxon>Pseudomonadota</taxon>
        <taxon>Alphaproteobacteria</taxon>
        <taxon>Caulobacterales</taxon>
        <taxon>Caulobacteraceae</taxon>
        <taxon>Caulobacter</taxon>
    </lineage>
</organism>
<dbReference type="PROSITE" id="PS50943">
    <property type="entry name" value="HTH_CROC1"/>
    <property type="match status" value="1"/>
</dbReference>
<dbReference type="GO" id="GO:0005829">
    <property type="term" value="C:cytosol"/>
    <property type="evidence" value="ECO:0007669"/>
    <property type="project" value="TreeGrafter"/>
</dbReference>
<evidence type="ECO:0000256" key="1">
    <source>
        <dbReference type="ARBA" id="ARBA00023125"/>
    </source>
</evidence>
<dbReference type="CDD" id="cd00093">
    <property type="entry name" value="HTH_XRE"/>
    <property type="match status" value="1"/>
</dbReference>
<dbReference type="RefSeq" id="WP_369062177.1">
    <property type="nucleotide sequence ID" value="NZ_CP158375.1"/>
</dbReference>
<dbReference type="SUPFAM" id="SSF47413">
    <property type="entry name" value="lambda repressor-like DNA-binding domains"/>
    <property type="match status" value="1"/>
</dbReference>
<dbReference type="PANTHER" id="PTHR46797:SF1">
    <property type="entry name" value="METHYLPHOSPHONATE SYNTHASE"/>
    <property type="match status" value="1"/>
</dbReference>
<dbReference type="SMART" id="SM00530">
    <property type="entry name" value="HTH_XRE"/>
    <property type="match status" value="1"/>
</dbReference>
<dbReference type="InterPro" id="IPR001387">
    <property type="entry name" value="Cro/C1-type_HTH"/>
</dbReference>
<dbReference type="PANTHER" id="PTHR46797">
    <property type="entry name" value="HTH-TYPE TRANSCRIPTIONAL REGULATOR"/>
    <property type="match status" value="1"/>
</dbReference>
<dbReference type="EMBL" id="CP158375">
    <property type="protein sequence ID" value="XDO98348.1"/>
    <property type="molecule type" value="Genomic_DNA"/>
</dbReference>
<keyword evidence="1" id="KW-0238">DNA-binding</keyword>
<dbReference type="Pfam" id="PF01381">
    <property type="entry name" value="HTH_3"/>
    <property type="match status" value="1"/>
</dbReference>
<name>A0AB39KYJ2_9CAUL</name>
<sequence length="69" mass="7672">MDWVGVIGRNVRAIRYRRGMTQEDVATAAGIDLSYFRAVELGKRNPTVRLLMGISDALGVELPDLLVVR</sequence>
<proteinExistence type="predicted"/>
<dbReference type="InterPro" id="IPR050807">
    <property type="entry name" value="TransReg_Diox_bact_type"/>
</dbReference>
<dbReference type="InterPro" id="IPR010982">
    <property type="entry name" value="Lambda_DNA-bd_dom_sf"/>
</dbReference>
<evidence type="ECO:0000259" key="2">
    <source>
        <dbReference type="PROSITE" id="PS50943"/>
    </source>
</evidence>
<accession>A0AB39KYJ2</accession>
<feature type="domain" description="HTH cro/C1-type" evidence="2">
    <location>
        <begin position="11"/>
        <end position="65"/>
    </location>
</feature>
<dbReference type="AlphaFoldDB" id="A0AB39KYJ2"/>
<evidence type="ECO:0000313" key="3">
    <source>
        <dbReference type="EMBL" id="XDO98348.1"/>
    </source>
</evidence>
<dbReference type="Gene3D" id="1.10.260.40">
    <property type="entry name" value="lambda repressor-like DNA-binding domains"/>
    <property type="match status" value="1"/>
</dbReference>
<dbReference type="GO" id="GO:0003700">
    <property type="term" value="F:DNA-binding transcription factor activity"/>
    <property type="evidence" value="ECO:0007669"/>
    <property type="project" value="TreeGrafter"/>
</dbReference>
<reference evidence="3" key="1">
    <citation type="submission" date="2024-06" db="EMBL/GenBank/DDBJ databases">
        <title>Caulobacter inopinatus, sp. nov.</title>
        <authorList>
            <person name="Donachie S.P."/>
        </authorList>
    </citation>
    <scope>NUCLEOTIDE SEQUENCE</scope>
    <source>
        <strain evidence="3">73W</strain>
    </source>
</reference>